<proteinExistence type="predicted"/>
<evidence type="ECO:0000313" key="2">
    <source>
        <dbReference type="Proteomes" id="UP000005446"/>
    </source>
</evidence>
<accession>H0EIY3</accession>
<dbReference type="EMBL" id="AGUE01000051">
    <property type="protein sequence ID" value="EHL01516.1"/>
    <property type="molecule type" value="Genomic_DNA"/>
</dbReference>
<keyword evidence="2" id="KW-1185">Reference proteome</keyword>
<evidence type="ECO:0000313" key="1">
    <source>
        <dbReference type="EMBL" id="EHL01516.1"/>
    </source>
</evidence>
<dbReference type="Proteomes" id="UP000005446">
    <property type="component" value="Unassembled WGS sequence"/>
</dbReference>
<name>H0EIY3_GLAL7</name>
<dbReference type="HOGENOM" id="CLU_1643861_0_0_1"/>
<organism evidence="1 2">
    <name type="scientific">Glarea lozoyensis (strain ATCC 74030 / MF5533)</name>
    <dbReference type="NCBI Taxonomy" id="1104152"/>
    <lineage>
        <taxon>Eukaryota</taxon>
        <taxon>Fungi</taxon>
        <taxon>Dikarya</taxon>
        <taxon>Ascomycota</taxon>
        <taxon>Pezizomycotina</taxon>
        <taxon>Leotiomycetes</taxon>
        <taxon>Helotiales</taxon>
        <taxon>Helotiaceae</taxon>
        <taxon>Glarea</taxon>
    </lineage>
</organism>
<comment type="caution">
    <text evidence="1">The sequence shown here is derived from an EMBL/GenBank/DDBJ whole genome shotgun (WGS) entry which is preliminary data.</text>
</comment>
<reference evidence="1 2" key="1">
    <citation type="journal article" date="2012" name="Eukaryot. Cell">
        <title>Genome sequence of the fungus Glarea lozoyensis: the first genome sequence of a species from the Helotiaceae family.</title>
        <authorList>
            <person name="Youssar L."/>
            <person name="Gruening B.A."/>
            <person name="Erxleben A."/>
            <person name="Guenther S."/>
            <person name="Huettel W."/>
        </authorList>
    </citation>
    <scope>NUCLEOTIDE SEQUENCE [LARGE SCALE GENOMIC DNA]</scope>
    <source>
        <strain evidence="2">ATCC 74030 / MF5533</strain>
    </source>
</reference>
<dbReference type="OrthoDB" id="3200163at2759"/>
<protein>
    <submittedName>
        <fullName evidence="1">Uncharacterized protein</fullName>
    </submittedName>
</protein>
<dbReference type="AlphaFoldDB" id="H0EIY3"/>
<sequence length="161" mass="18397">MEKYVYLGYPIQPSLKVIAKYIENGADLHCQDSFGATPLDDILSYKGFDNEAHKAVAIFEWIRLLQGLGVSLPEYFQTEHAIHNRGAVVHVKHYRPMIERKCSFEHGSETIAITVKDTWKEQSVNPGRSGKRTDWDSTIRGGARRQPFVLRPRCTLVLLVR</sequence>
<dbReference type="InParanoid" id="H0EIY3"/>
<gene>
    <name evidence="1" type="ORF">M7I_2504</name>
</gene>